<proteinExistence type="predicted"/>
<dbReference type="AlphaFoldDB" id="A0AAV1RXL1"/>
<protein>
    <submittedName>
        <fullName evidence="2">Uncharacterized protein</fullName>
    </submittedName>
</protein>
<gene>
    <name evidence="2" type="ORF">DCAF_LOCUS16542</name>
</gene>
<comment type="caution">
    <text evidence="2">The sequence shown here is derived from an EMBL/GenBank/DDBJ whole genome shotgun (WGS) entry which is preliminary data.</text>
</comment>
<evidence type="ECO:0000313" key="2">
    <source>
        <dbReference type="EMBL" id="CAK7341947.1"/>
    </source>
</evidence>
<organism evidence="2 3">
    <name type="scientific">Dovyalis caffra</name>
    <dbReference type="NCBI Taxonomy" id="77055"/>
    <lineage>
        <taxon>Eukaryota</taxon>
        <taxon>Viridiplantae</taxon>
        <taxon>Streptophyta</taxon>
        <taxon>Embryophyta</taxon>
        <taxon>Tracheophyta</taxon>
        <taxon>Spermatophyta</taxon>
        <taxon>Magnoliopsida</taxon>
        <taxon>eudicotyledons</taxon>
        <taxon>Gunneridae</taxon>
        <taxon>Pentapetalae</taxon>
        <taxon>rosids</taxon>
        <taxon>fabids</taxon>
        <taxon>Malpighiales</taxon>
        <taxon>Salicaceae</taxon>
        <taxon>Flacourtieae</taxon>
        <taxon>Dovyalis</taxon>
    </lineage>
</organism>
<accession>A0AAV1RXL1</accession>
<evidence type="ECO:0000256" key="1">
    <source>
        <dbReference type="SAM" id="MobiDB-lite"/>
    </source>
</evidence>
<sequence>MPIATTLHYHLPDDHTDSHALKVFSQQPPPSGRNPSLTWNDLIHRKEKKIMLSCSKISSRRSSDNLSKRFGGSPRHLRLCK</sequence>
<evidence type="ECO:0000313" key="3">
    <source>
        <dbReference type="Proteomes" id="UP001314170"/>
    </source>
</evidence>
<reference evidence="2 3" key="1">
    <citation type="submission" date="2024-01" db="EMBL/GenBank/DDBJ databases">
        <authorList>
            <person name="Waweru B."/>
        </authorList>
    </citation>
    <scope>NUCLEOTIDE SEQUENCE [LARGE SCALE GENOMIC DNA]</scope>
</reference>
<dbReference type="Proteomes" id="UP001314170">
    <property type="component" value="Unassembled WGS sequence"/>
</dbReference>
<keyword evidence="3" id="KW-1185">Reference proteome</keyword>
<feature type="region of interest" description="Disordered" evidence="1">
    <location>
        <begin position="60"/>
        <end position="81"/>
    </location>
</feature>
<name>A0AAV1RXL1_9ROSI</name>
<dbReference type="EMBL" id="CAWUPB010001160">
    <property type="protein sequence ID" value="CAK7341947.1"/>
    <property type="molecule type" value="Genomic_DNA"/>
</dbReference>